<feature type="transmembrane region" description="Helical" evidence="12">
    <location>
        <begin position="182"/>
        <end position="201"/>
    </location>
</feature>
<evidence type="ECO:0000256" key="6">
    <source>
        <dbReference type="ARBA" id="ARBA00023002"/>
    </source>
</evidence>
<dbReference type="Proteomes" id="UP000016943">
    <property type="component" value="Chromosome"/>
</dbReference>
<dbReference type="EMBL" id="CP006365">
    <property type="protein sequence ID" value="AGU15151.1"/>
    <property type="molecule type" value="Genomic_DNA"/>
</dbReference>
<keyword evidence="3 12" id="KW-0812">Transmembrane</keyword>
<dbReference type="GO" id="GO:0046872">
    <property type="term" value="F:metal ion binding"/>
    <property type="evidence" value="ECO:0007669"/>
    <property type="project" value="UniProtKB-KW"/>
</dbReference>
<feature type="transmembrane region" description="Helical" evidence="12">
    <location>
        <begin position="116"/>
        <end position="135"/>
    </location>
</feature>
<feature type="transmembrane region" description="Helical" evidence="12">
    <location>
        <begin position="270"/>
        <end position="290"/>
    </location>
</feature>
<dbReference type="InterPro" id="IPR050450">
    <property type="entry name" value="COX15/CtaA_HemeA_synthase"/>
</dbReference>
<feature type="transmembrane region" description="Helical" evidence="12">
    <location>
        <begin position="87"/>
        <end position="104"/>
    </location>
</feature>
<organism evidence="13 14">
    <name type="scientific">Corynebacterium argentoratense DSM 44202</name>
    <dbReference type="NCBI Taxonomy" id="1348662"/>
    <lineage>
        <taxon>Bacteria</taxon>
        <taxon>Bacillati</taxon>
        <taxon>Actinomycetota</taxon>
        <taxon>Actinomycetes</taxon>
        <taxon>Mycobacteriales</taxon>
        <taxon>Corynebacteriaceae</taxon>
        <taxon>Corynebacterium</taxon>
    </lineage>
</organism>
<feature type="transmembrane region" description="Helical" evidence="12">
    <location>
        <begin position="141"/>
        <end position="162"/>
    </location>
</feature>
<gene>
    <name evidence="13" type="ORF">CARG_05065</name>
</gene>
<dbReference type="GO" id="GO:0016491">
    <property type="term" value="F:oxidoreductase activity"/>
    <property type="evidence" value="ECO:0007669"/>
    <property type="project" value="UniProtKB-KW"/>
</dbReference>
<evidence type="ECO:0000256" key="1">
    <source>
        <dbReference type="ARBA" id="ARBA00004141"/>
    </source>
</evidence>
<evidence type="ECO:0008006" key="15">
    <source>
        <dbReference type="Google" id="ProtNLM"/>
    </source>
</evidence>
<evidence type="ECO:0000256" key="11">
    <source>
        <dbReference type="ARBA" id="ARBA00023444"/>
    </source>
</evidence>
<accession>U3GY90</accession>
<dbReference type="OrthoDB" id="5241540at2"/>
<evidence type="ECO:0000256" key="5">
    <source>
        <dbReference type="ARBA" id="ARBA00022989"/>
    </source>
</evidence>
<evidence type="ECO:0000256" key="8">
    <source>
        <dbReference type="ARBA" id="ARBA00023133"/>
    </source>
</evidence>
<keyword evidence="7" id="KW-0408">Iron</keyword>
<feature type="transmembrane region" description="Helical" evidence="12">
    <location>
        <begin position="29"/>
        <end position="49"/>
    </location>
</feature>
<dbReference type="PATRIC" id="fig|1348662.3.peg.994"/>
<keyword evidence="5 12" id="KW-1133">Transmembrane helix</keyword>
<dbReference type="InterPro" id="IPR003780">
    <property type="entry name" value="COX15/CtaA_fam"/>
</dbReference>
<reference evidence="13 14" key="1">
    <citation type="journal article" date="2013" name="Genome Announc.">
        <title>Whole-Genome Sequence of the Clinical Strain Corynebacterium argentoratense DSM 44202, Isolated from a Human Throat Specimen.</title>
        <authorList>
            <person name="Bomholt C."/>
            <person name="Glaub A."/>
            <person name="Gravermann K."/>
            <person name="Albersmeier A."/>
            <person name="Brinkrolf K."/>
            <person name="Ruckert C."/>
            <person name="Tauch A."/>
        </authorList>
    </citation>
    <scope>NUCLEOTIDE SEQUENCE [LARGE SCALE GENOMIC DNA]</scope>
    <source>
        <strain evidence="13">DSM 44202</strain>
    </source>
</reference>
<dbReference type="PANTHER" id="PTHR35457">
    <property type="entry name" value="HEME A SYNTHASE"/>
    <property type="match status" value="1"/>
</dbReference>
<proteinExistence type="predicted"/>
<keyword evidence="8" id="KW-0350">Heme biosynthesis</keyword>
<evidence type="ECO:0000313" key="14">
    <source>
        <dbReference type="Proteomes" id="UP000016943"/>
    </source>
</evidence>
<evidence type="ECO:0000256" key="4">
    <source>
        <dbReference type="ARBA" id="ARBA00022723"/>
    </source>
</evidence>
<keyword evidence="2" id="KW-1003">Cell membrane</keyword>
<sequence length="326" mass="35363">MLFNVTDKKPQFVQRFLSSLRSQKGQMRAAMVLLVFQAGLVFTGSLVRVTGSGLGCVSWPNCHPGSLVPVAGAAPWLHQAIEWGNRLLTFVVAAGAIAFWYAVFAGGRRRELRYHAVFQFVGVVIQALLGAMSVLLKLQWWSVAMHFLPSMILVWAAAVAWVRVQEPDDGHRVAFFPEPLRWLAVGSAASLALVLATGTMVTGAGQHAGDVDVTESSRLAIDLAEIAHVHAHFMYLYLGLTIGLIVALYAVAAIKGSVLGDNPEAARHALRYGCVLIAFIVVQAAIGIIQYRWGVPRWTVPFHVGLSGVVTAYTGFVFAFGRRRVA</sequence>
<dbReference type="KEGG" id="caz:CARG_05065"/>
<dbReference type="AlphaFoldDB" id="U3GY90"/>
<feature type="transmembrane region" description="Helical" evidence="12">
    <location>
        <begin position="302"/>
        <end position="321"/>
    </location>
</feature>
<evidence type="ECO:0000256" key="12">
    <source>
        <dbReference type="SAM" id="Phobius"/>
    </source>
</evidence>
<dbReference type="GO" id="GO:0016020">
    <property type="term" value="C:membrane"/>
    <property type="evidence" value="ECO:0007669"/>
    <property type="project" value="UniProtKB-SubCell"/>
</dbReference>
<evidence type="ECO:0000256" key="7">
    <source>
        <dbReference type="ARBA" id="ARBA00023004"/>
    </source>
</evidence>
<comment type="subcellular location">
    <subcellularLocation>
        <location evidence="1">Membrane</location>
        <topology evidence="1">Multi-pass membrane protein</topology>
    </subcellularLocation>
</comment>
<dbReference type="eggNOG" id="COG1612">
    <property type="taxonomic scope" value="Bacteria"/>
</dbReference>
<keyword evidence="14" id="KW-1185">Reference proteome</keyword>
<dbReference type="HOGENOM" id="CLU_060266_1_0_11"/>
<comment type="pathway">
    <text evidence="11">Porphyrin-containing compound metabolism.</text>
</comment>
<protein>
    <recommendedName>
        <fullName evidence="15">Cytochrome oxidase assembly protein</fullName>
    </recommendedName>
</protein>
<keyword evidence="10" id="KW-1015">Disulfide bond</keyword>
<keyword evidence="4" id="KW-0479">Metal-binding</keyword>
<evidence type="ECO:0000256" key="3">
    <source>
        <dbReference type="ARBA" id="ARBA00022692"/>
    </source>
</evidence>
<feature type="transmembrane region" description="Helical" evidence="12">
    <location>
        <begin position="235"/>
        <end position="258"/>
    </location>
</feature>
<evidence type="ECO:0000256" key="2">
    <source>
        <dbReference type="ARBA" id="ARBA00022475"/>
    </source>
</evidence>
<keyword evidence="6" id="KW-0560">Oxidoreductase</keyword>
<evidence type="ECO:0000256" key="9">
    <source>
        <dbReference type="ARBA" id="ARBA00023136"/>
    </source>
</evidence>
<dbReference type="PANTHER" id="PTHR35457:SF1">
    <property type="entry name" value="HEME A SYNTHASE"/>
    <property type="match status" value="1"/>
</dbReference>
<name>U3GY90_9CORY</name>
<dbReference type="GO" id="GO:0006784">
    <property type="term" value="P:heme A biosynthetic process"/>
    <property type="evidence" value="ECO:0007669"/>
    <property type="project" value="InterPro"/>
</dbReference>
<dbReference type="Pfam" id="PF02628">
    <property type="entry name" value="COX15-CtaA"/>
    <property type="match status" value="1"/>
</dbReference>
<keyword evidence="9 12" id="KW-0472">Membrane</keyword>
<dbReference type="STRING" id="1348662.CARG_05065"/>
<evidence type="ECO:0000313" key="13">
    <source>
        <dbReference type="EMBL" id="AGU15151.1"/>
    </source>
</evidence>
<evidence type="ECO:0000256" key="10">
    <source>
        <dbReference type="ARBA" id="ARBA00023157"/>
    </source>
</evidence>